<evidence type="ECO:0000313" key="4">
    <source>
        <dbReference type="Proteomes" id="UP000437736"/>
    </source>
</evidence>
<name>A0ABW9QWM1_9ACTN</name>
<sequence>MIIGMHAAVGPDVGDPIGALVAEAETARSRGLALWMAQMFDLDALTALAVVGRAVPDVPLGTAVVPTYPRHPAALAAQALTVQAATGNRLTLGIGLSHRIVVEDFFGLSYAKPVRHLREYLEVLLPLLATGRVDYRGEEYRVATFAPVRVAGARPPAVLVAALGTQMLGVAGRMADGTALWMVGPRTIESHIVPTITKAAADAGRPTPRVCVGLPVSVTADPAAARERAARMFSIYNELPSYRAMLDKEGVGGPADVAVVGDEETVAAALRRLGDIGATELNLPVFGTDEERARTLEVLTALAAEQPRGDA</sequence>
<dbReference type="Pfam" id="PF00296">
    <property type="entry name" value="Bac_luciferase"/>
    <property type="match status" value="1"/>
</dbReference>
<evidence type="ECO:0000259" key="2">
    <source>
        <dbReference type="Pfam" id="PF00296"/>
    </source>
</evidence>
<dbReference type="NCBIfam" id="TIGR03564">
    <property type="entry name" value="F420_MSMEG_4879"/>
    <property type="match status" value="1"/>
</dbReference>
<gene>
    <name evidence="3" type="ORF">GHK86_15305</name>
</gene>
<comment type="caution">
    <text evidence="3">The sequence shown here is derived from an EMBL/GenBank/DDBJ whole genome shotgun (WGS) entry which is preliminary data.</text>
</comment>
<dbReference type="InterPro" id="IPR050564">
    <property type="entry name" value="F420-G6PD/mer"/>
</dbReference>
<dbReference type="Proteomes" id="UP000437736">
    <property type="component" value="Unassembled WGS sequence"/>
</dbReference>
<dbReference type="PANTHER" id="PTHR43244:SF1">
    <property type="entry name" value="5,10-METHYLENETETRAHYDROMETHANOPTERIN REDUCTASE"/>
    <property type="match status" value="1"/>
</dbReference>
<evidence type="ECO:0000256" key="1">
    <source>
        <dbReference type="ARBA" id="ARBA00023002"/>
    </source>
</evidence>
<dbReference type="CDD" id="cd01097">
    <property type="entry name" value="Tetrahydromethanopterin_reductase"/>
    <property type="match status" value="1"/>
</dbReference>
<protein>
    <submittedName>
        <fullName evidence="3">TIGR03564 family F420-dependent LLM class oxidoreductase</fullName>
        <ecNumber evidence="3">1.-.-.-</ecNumber>
    </submittedName>
</protein>
<keyword evidence="1 3" id="KW-0560">Oxidoreductase</keyword>
<keyword evidence="4" id="KW-1185">Reference proteome</keyword>
<dbReference type="InterPro" id="IPR011251">
    <property type="entry name" value="Luciferase-like_dom"/>
</dbReference>
<dbReference type="EC" id="1.-.-.-" evidence="3"/>
<dbReference type="InterPro" id="IPR036661">
    <property type="entry name" value="Luciferase-like_sf"/>
</dbReference>
<proteinExistence type="predicted"/>
<dbReference type="InterPro" id="IPR019910">
    <property type="entry name" value="Lucif-like_OxRdtase_MSMEG_4879"/>
</dbReference>
<feature type="domain" description="Luciferase-like" evidence="2">
    <location>
        <begin position="15"/>
        <end position="279"/>
    </location>
</feature>
<organism evidence="3 4">
    <name type="scientific">Acidiferrimicrobium australe</name>
    <dbReference type="NCBI Taxonomy" id="2664430"/>
    <lineage>
        <taxon>Bacteria</taxon>
        <taxon>Bacillati</taxon>
        <taxon>Actinomycetota</taxon>
        <taxon>Acidimicrobiia</taxon>
        <taxon>Acidimicrobiales</taxon>
        <taxon>Acidimicrobiaceae</taxon>
        <taxon>Acidiferrimicrobium</taxon>
    </lineage>
</organism>
<evidence type="ECO:0000313" key="3">
    <source>
        <dbReference type="EMBL" id="MST34083.1"/>
    </source>
</evidence>
<accession>A0ABW9QWM1</accession>
<dbReference type="Gene3D" id="3.20.20.30">
    <property type="entry name" value="Luciferase-like domain"/>
    <property type="match status" value="1"/>
</dbReference>
<reference evidence="3 4" key="1">
    <citation type="submission" date="2019-11" db="EMBL/GenBank/DDBJ databases">
        <title>Acidiferrimicrobium australis gen. nov., sp. nov., an acidophilic and obligately heterotrophic, member of the Actinobacteria that catalyses dissimilatory oxido- reduction of iron isolated from metal-rich acidic water in Chile.</title>
        <authorList>
            <person name="Gonzalez D."/>
            <person name="Huber K."/>
            <person name="Hedrich S."/>
            <person name="Rojas-Villalobos C."/>
            <person name="Quatrini R."/>
            <person name="Dinamarca M.A."/>
            <person name="Schwarz A."/>
            <person name="Canales C."/>
            <person name="Nancucheo I."/>
        </authorList>
    </citation>
    <scope>NUCLEOTIDE SEQUENCE [LARGE SCALE GENOMIC DNA]</scope>
    <source>
        <strain evidence="3 4">USS-CCA1</strain>
    </source>
</reference>
<dbReference type="PANTHER" id="PTHR43244">
    <property type="match status" value="1"/>
</dbReference>
<dbReference type="GO" id="GO:0016491">
    <property type="term" value="F:oxidoreductase activity"/>
    <property type="evidence" value="ECO:0007669"/>
    <property type="project" value="UniProtKB-KW"/>
</dbReference>
<dbReference type="EMBL" id="WJHE01000842">
    <property type="protein sequence ID" value="MST34083.1"/>
    <property type="molecule type" value="Genomic_DNA"/>
</dbReference>
<dbReference type="SUPFAM" id="SSF51679">
    <property type="entry name" value="Bacterial luciferase-like"/>
    <property type="match status" value="1"/>
</dbReference>